<dbReference type="Proteomes" id="UP000179920">
    <property type="component" value="Chromosome VI"/>
</dbReference>
<keyword evidence="5" id="KW-1185">Reference proteome</keyword>
<reference evidence="2" key="1">
    <citation type="submission" date="2016-04" db="EMBL/GenBank/DDBJ databases">
        <authorList>
            <person name="Evans L.H."/>
            <person name="Alamgir A."/>
            <person name="Owens N."/>
            <person name="Weber N.D."/>
            <person name="Virtaneva K."/>
            <person name="Barbian K."/>
            <person name="Babar A."/>
            <person name="Rosenke K."/>
        </authorList>
    </citation>
    <scope>NUCLEOTIDE SEQUENCE</scope>
    <source>
        <strain evidence="2">UB2112</strain>
    </source>
</reference>
<evidence type="ECO:0000313" key="5">
    <source>
        <dbReference type="Proteomes" id="UP000658997"/>
    </source>
</evidence>
<gene>
    <name evidence="3" type="ORF">UBRO2_03944</name>
    <name evidence="2" type="ORF">UBRO_20124</name>
</gene>
<dbReference type="Proteomes" id="UP000658997">
    <property type="component" value="Unassembled WGS sequence"/>
</dbReference>
<accession>A0A1K0G404</accession>
<evidence type="ECO:0000313" key="2">
    <source>
        <dbReference type="EMBL" id="SAM82142.1"/>
    </source>
</evidence>
<sequence length="187" mass="21455">MPSQPNDPHIANDPSPIPAPAGHQTTTEHATSSSDNSDSDDNETNKPLLDLNDINKLNITSLRNMLIESTLRKRAEILAYKKPSRRCTFHQELLYINDALKETPKLTTKNWYAWNPYLRSILFTWSPALKHLNGITKPGDRKFDWKLDRKLCMIIQSNAKLTGQDNINFLFMEPAKAGPWRLHELYS</sequence>
<reference evidence="4" key="2">
    <citation type="submission" date="2016-04" db="EMBL/GenBank/DDBJ databases">
        <authorList>
            <person name="Guldener U."/>
            <person name="Guldener U."/>
        </authorList>
    </citation>
    <scope>NUCLEOTIDE SEQUENCE [LARGE SCALE GENOMIC DNA]</scope>
    <source>
        <strain evidence="4">UB2112</strain>
    </source>
</reference>
<evidence type="ECO:0000313" key="4">
    <source>
        <dbReference type="Proteomes" id="UP000179920"/>
    </source>
</evidence>
<evidence type="ECO:0000256" key="1">
    <source>
        <dbReference type="SAM" id="MobiDB-lite"/>
    </source>
</evidence>
<reference evidence="3" key="3">
    <citation type="submission" date="2018-08" db="EMBL/GenBank/DDBJ databases">
        <authorList>
            <person name="Guldener U."/>
        </authorList>
    </citation>
    <scope>NUCLEOTIDE SEQUENCE</scope>
    <source>
        <strain evidence="3">UB2</strain>
    </source>
</reference>
<dbReference type="AlphaFoldDB" id="A0A1K0G404"/>
<organism evidence="2 4">
    <name type="scientific">Ustilago bromivora</name>
    <dbReference type="NCBI Taxonomy" id="307758"/>
    <lineage>
        <taxon>Eukaryota</taxon>
        <taxon>Fungi</taxon>
        <taxon>Dikarya</taxon>
        <taxon>Basidiomycota</taxon>
        <taxon>Ustilaginomycotina</taxon>
        <taxon>Ustilaginomycetes</taxon>
        <taxon>Ustilaginales</taxon>
        <taxon>Ustilaginaceae</taxon>
        <taxon>Ustilago</taxon>
    </lineage>
</organism>
<dbReference type="EMBL" id="LT558122">
    <property type="protein sequence ID" value="SAM82142.1"/>
    <property type="molecule type" value="Genomic_DNA"/>
</dbReference>
<name>A0A1K0G404_9BASI</name>
<feature type="region of interest" description="Disordered" evidence="1">
    <location>
        <begin position="1"/>
        <end position="48"/>
    </location>
</feature>
<protein>
    <submittedName>
        <fullName evidence="2">Uncharacterized protein</fullName>
    </submittedName>
</protein>
<dbReference type="OrthoDB" id="10328775at2759"/>
<proteinExistence type="predicted"/>
<evidence type="ECO:0000313" key="3">
    <source>
        <dbReference type="EMBL" id="SYW80730.1"/>
    </source>
</evidence>
<dbReference type="EMBL" id="ULHB01000082">
    <property type="protein sequence ID" value="SYW80730.1"/>
    <property type="molecule type" value="Genomic_DNA"/>
</dbReference>